<protein>
    <submittedName>
        <fullName evidence="1">Uncharacterized protein</fullName>
    </submittedName>
</protein>
<reference evidence="1 2" key="1">
    <citation type="submission" date="2018-12" db="EMBL/GenBank/DDBJ databases">
        <title>Mesorhizobium carbonis sp. nov., isolated from coal mine water.</title>
        <authorList>
            <person name="Xin W."/>
            <person name="Xu Z."/>
            <person name="Xiang F."/>
            <person name="Zhang J."/>
            <person name="Xi L."/>
            <person name="Liu J."/>
        </authorList>
    </citation>
    <scope>NUCLEOTIDE SEQUENCE [LARGE SCALE GENOMIC DNA]</scope>
    <source>
        <strain evidence="1 2">B2.3</strain>
    </source>
</reference>
<dbReference type="SUPFAM" id="SSF55729">
    <property type="entry name" value="Acyl-CoA N-acyltransferases (Nat)"/>
    <property type="match status" value="1"/>
</dbReference>
<evidence type="ECO:0000313" key="1">
    <source>
        <dbReference type="EMBL" id="RST87997.1"/>
    </source>
</evidence>
<dbReference type="Gene3D" id="3.40.630.30">
    <property type="match status" value="1"/>
</dbReference>
<dbReference type="Proteomes" id="UP000278398">
    <property type="component" value="Unassembled WGS sequence"/>
</dbReference>
<dbReference type="EMBL" id="RWKW01000005">
    <property type="protein sequence ID" value="RST87997.1"/>
    <property type="molecule type" value="Genomic_DNA"/>
</dbReference>
<sequence length="79" mass="8538">MTVISFNPKGMLVTLADGEPAGALLTMIEKDRQRVRTLNVAQPVQKRDIGAWALGAAIAEAQAAGLTVLITNPTRRFYE</sequence>
<accession>A0A3S0A3F6</accession>
<proteinExistence type="predicted"/>
<name>A0A3S0A3F6_9HYPH</name>
<comment type="caution">
    <text evidence="1">The sequence shown here is derived from an EMBL/GenBank/DDBJ whole genome shotgun (WGS) entry which is preliminary data.</text>
</comment>
<gene>
    <name evidence="1" type="ORF">EJC49_02330</name>
</gene>
<dbReference type="InterPro" id="IPR016181">
    <property type="entry name" value="Acyl_CoA_acyltransferase"/>
</dbReference>
<keyword evidence="2" id="KW-1185">Reference proteome</keyword>
<evidence type="ECO:0000313" key="2">
    <source>
        <dbReference type="Proteomes" id="UP000278398"/>
    </source>
</evidence>
<dbReference type="AlphaFoldDB" id="A0A3S0A3F6"/>
<organism evidence="1 2">
    <name type="scientific">Aquibium carbonis</name>
    <dbReference type="NCBI Taxonomy" id="2495581"/>
    <lineage>
        <taxon>Bacteria</taxon>
        <taxon>Pseudomonadati</taxon>
        <taxon>Pseudomonadota</taxon>
        <taxon>Alphaproteobacteria</taxon>
        <taxon>Hyphomicrobiales</taxon>
        <taxon>Phyllobacteriaceae</taxon>
        <taxon>Aquibium</taxon>
    </lineage>
</organism>